<evidence type="ECO:0000313" key="2">
    <source>
        <dbReference type="Proteomes" id="UP000629098"/>
    </source>
</evidence>
<reference evidence="1" key="1">
    <citation type="submission" date="2020-09" db="EMBL/GenBank/DDBJ databases">
        <title>Iningainema tapete sp. nov. (Scytonemataceae, Cyanobacteria) from greenhouses in central Florida (USA) produces two types of nodularin with biosynthetic potential for microcystin-LR and anabaenopeptins.</title>
        <authorList>
            <person name="Berthold D.E."/>
            <person name="Lefler F.W."/>
            <person name="Huang I.-S."/>
            <person name="Abdulla H."/>
            <person name="Zimba P.V."/>
            <person name="Laughinghouse H.D. IV."/>
        </authorList>
    </citation>
    <scope>NUCLEOTIDE SEQUENCE</scope>
    <source>
        <strain evidence="1">BLCCT55</strain>
    </source>
</reference>
<gene>
    <name evidence="1" type="ORF">ICL16_33050</name>
</gene>
<keyword evidence="2" id="KW-1185">Reference proteome</keyword>
<dbReference type="EMBL" id="JACXAE010000098">
    <property type="protein sequence ID" value="MBD2776752.1"/>
    <property type="molecule type" value="Genomic_DNA"/>
</dbReference>
<accession>A0A8J6XV84</accession>
<sequence>MAGEGSKKTQFKSTGLGITNESKTFGFKINEKYEDVLIMLPNRSQKIREWVIQGMLREGLIEDNEYDNSY</sequence>
<protein>
    <submittedName>
        <fullName evidence="1">Uncharacterized protein</fullName>
    </submittedName>
</protein>
<dbReference type="AlphaFoldDB" id="A0A8J6XV84"/>
<evidence type="ECO:0000313" key="1">
    <source>
        <dbReference type="EMBL" id="MBD2776752.1"/>
    </source>
</evidence>
<dbReference type="Proteomes" id="UP000629098">
    <property type="component" value="Unassembled WGS sequence"/>
</dbReference>
<dbReference type="RefSeq" id="WP_190835807.1">
    <property type="nucleotide sequence ID" value="NZ_CAWPPI010000098.1"/>
</dbReference>
<organism evidence="1 2">
    <name type="scientific">Iningainema tapete BLCC-T55</name>
    <dbReference type="NCBI Taxonomy" id="2748662"/>
    <lineage>
        <taxon>Bacteria</taxon>
        <taxon>Bacillati</taxon>
        <taxon>Cyanobacteriota</taxon>
        <taxon>Cyanophyceae</taxon>
        <taxon>Nostocales</taxon>
        <taxon>Scytonemataceae</taxon>
        <taxon>Iningainema tapete</taxon>
    </lineage>
</organism>
<comment type="caution">
    <text evidence="1">The sequence shown here is derived from an EMBL/GenBank/DDBJ whole genome shotgun (WGS) entry which is preliminary data.</text>
</comment>
<proteinExistence type="predicted"/>
<name>A0A8J6XV84_9CYAN</name>